<keyword evidence="1" id="KW-0812">Transmembrane</keyword>
<proteinExistence type="predicted"/>
<accession>A0A5E6MIA1</accession>
<sequence>MALGILMYFFSEKKTVHYLVGIALDSMVVLLVAFLWCYMDQLSSVK</sequence>
<dbReference type="Proteomes" id="UP000334923">
    <property type="component" value="Unassembled WGS sequence"/>
</dbReference>
<protein>
    <submittedName>
        <fullName evidence="2">Uncharacterized protein</fullName>
    </submittedName>
</protein>
<keyword evidence="3" id="KW-1185">Reference proteome</keyword>
<dbReference type="EMBL" id="CABFVA020000016">
    <property type="protein sequence ID" value="VVM05221.1"/>
    <property type="molecule type" value="Genomic_DNA"/>
</dbReference>
<evidence type="ECO:0000313" key="2">
    <source>
        <dbReference type="EMBL" id="VVM05221.1"/>
    </source>
</evidence>
<keyword evidence="1" id="KW-1133">Transmembrane helix</keyword>
<dbReference type="RefSeq" id="WP_178086868.1">
    <property type="nucleotide sequence ID" value="NZ_CABFVA020000016.1"/>
</dbReference>
<reference evidence="2 3" key="1">
    <citation type="submission" date="2019-09" db="EMBL/GenBank/DDBJ databases">
        <authorList>
            <person name="Cremers G."/>
        </authorList>
    </citation>
    <scope>NUCLEOTIDE SEQUENCE [LARGE SCALE GENOMIC DNA]</scope>
    <source>
        <strain evidence="2">4A</strain>
    </source>
</reference>
<dbReference type="AlphaFoldDB" id="A0A5E6MIA1"/>
<evidence type="ECO:0000313" key="3">
    <source>
        <dbReference type="Proteomes" id="UP000334923"/>
    </source>
</evidence>
<gene>
    <name evidence="2" type="ORF">MAMT_00519</name>
</gene>
<name>A0A5E6MIA1_9BACT</name>
<keyword evidence="1" id="KW-0472">Membrane</keyword>
<organism evidence="2 3">
    <name type="scientific">Methylacidimicrobium tartarophylax</name>
    <dbReference type="NCBI Taxonomy" id="1041768"/>
    <lineage>
        <taxon>Bacteria</taxon>
        <taxon>Pseudomonadati</taxon>
        <taxon>Verrucomicrobiota</taxon>
        <taxon>Methylacidimicrobium</taxon>
    </lineage>
</organism>
<evidence type="ECO:0000256" key="1">
    <source>
        <dbReference type="SAM" id="Phobius"/>
    </source>
</evidence>
<feature type="transmembrane region" description="Helical" evidence="1">
    <location>
        <begin position="16"/>
        <end position="38"/>
    </location>
</feature>